<name>A0A0E0LHB1_ORYPU</name>
<keyword evidence="3" id="KW-1185">Reference proteome</keyword>
<dbReference type="EnsemblPlants" id="OPUNC07G03490.1">
    <property type="protein sequence ID" value="OPUNC07G03490.1"/>
    <property type="gene ID" value="OPUNC07G03490"/>
</dbReference>
<evidence type="ECO:0000313" key="2">
    <source>
        <dbReference type="EnsemblPlants" id="OPUNC07G03490.1"/>
    </source>
</evidence>
<accession>A0A0E0LHB1</accession>
<protein>
    <submittedName>
        <fullName evidence="2">Uncharacterized protein</fullName>
    </submittedName>
</protein>
<dbReference type="AlphaFoldDB" id="A0A0E0LHB1"/>
<keyword evidence="1" id="KW-0812">Transmembrane</keyword>
<evidence type="ECO:0000313" key="3">
    <source>
        <dbReference type="Proteomes" id="UP000026962"/>
    </source>
</evidence>
<dbReference type="OMA" id="IEDRHLF"/>
<feature type="transmembrane region" description="Helical" evidence="1">
    <location>
        <begin position="84"/>
        <end position="101"/>
    </location>
</feature>
<evidence type="ECO:0000256" key="1">
    <source>
        <dbReference type="SAM" id="Phobius"/>
    </source>
</evidence>
<reference evidence="2" key="1">
    <citation type="submission" date="2015-04" db="UniProtKB">
        <authorList>
            <consortium name="EnsemblPlants"/>
        </authorList>
    </citation>
    <scope>IDENTIFICATION</scope>
</reference>
<keyword evidence="1" id="KW-0472">Membrane</keyword>
<dbReference type="Proteomes" id="UP000026962">
    <property type="component" value="Chromosome 7"/>
</dbReference>
<keyword evidence="1" id="KW-1133">Transmembrane helix</keyword>
<sequence length="105" mass="11798">MAAAGIRILSKKFTRLLCRSSRTGMALTKNNHVNTPFVDSLNGAKGPFSSSSIKNSHLFHQSWIPRPQEPNVHTEFTKRSRIRVLAHFVLLIYAGGFILAHKRTI</sequence>
<dbReference type="HOGENOM" id="CLU_169268_0_0_1"/>
<organism evidence="2">
    <name type="scientific">Oryza punctata</name>
    <name type="common">Red rice</name>
    <dbReference type="NCBI Taxonomy" id="4537"/>
    <lineage>
        <taxon>Eukaryota</taxon>
        <taxon>Viridiplantae</taxon>
        <taxon>Streptophyta</taxon>
        <taxon>Embryophyta</taxon>
        <taxon>Tracheophyta</taxon>
        <taxon>Spermatophyta</taxon>
        <taxon>Magnoliopsida</taxon>
        <taxon>Liliopsida</taxon>
        <taxon>Poales</taxon>
        <taxon>Poaceae</taxon>
        <taxon>BOP clade</taxon>
        <taxon>Oryzoideae</taxon>
        <taxon>Oryzeae</taxon>
        <taxon>Oryzinae</taxon>
        <taxon>Oryza</taxon>
    </lineage>
</organism>
<proteinExistence type="predicted"/>
<reference evidence="2" key="2">
    <citation type="submission" date="2018-05" db="EMBL/GenBank/DDBJ databases">
        <title>OpunRS2 (Oryza punctata Reference Sequence Version 2).</title>
        <authorList>
            <person name="Zhang J."/>
            <person name="Kudrna D."/>
            <person name="Lee S."/>
            <person name="Talag J."/>
            <person name="Welchert J."/>
            <person name="Wing R.A."/>
        </authorList>
    </citation>
    <scope>NUCLEOTIDE SEQUENCE [LARGE SCALE GENOMIC DNA]</scope>
</reference>
<dbReference type="Gramene" id="OPUNC07G03490.1">
    <property type="protein sequence ID" value="OPUNC07G03490.1"/>
    <property type="gene ID" value="OPUNC07G03490"/>
</dbReference>